<feature type="transmembrane region" description="Helical" evidence="1">
    <location>
        <begin position="106"/>
        <end position="125"/>
    </location>
</feature>
<reference evidence="3" key="2">
    <citation type="submission" date="2015-01" db="EMBL/GenBank/DDBJ databases">
        <title>Evolutionary Origins and Diversification of the Mycorrhizal Mutualists.</title>
        <authorList>
            <consortium name="DOE Joint Genome Institute"/>
            <consortium name="Mycorrhizal Genomics Consortium"/>
            <person name="Kohler A."/>
            <person name="Kuo A."/>
            <person name="Nagy L.G."/>
            <person name="Floudas D."/>
            <person name="Copeland A."/>
            <person name="Barry K.W."/>
            <person name="Cichocki N."/>
            <person name="Veneault-Fourrey C."/>
            <person name="LaButti K."/>
            <person name="Lindquist E.A."/>
            <person name="Lipzen A."/>
            <person name="Lundell T."/>
            <person name="Morin E."/>
            <person name="Murat C."/>
            <person name="Riley R."/>
            <person name="Ohm R."/>
            <person name="Sun H."/>
            <person name="Tunlid A."/>
            <person name="Henrissat B."/>
            <person name="Grigoriev I.V."/>
            <person name="Hibbett D.S."/>
            <person name="Martin F."/>
        </authorList>
    </citation>
    <scope>NUCLEOTIDE SEQUENCE [LARGE SCALE GENOMIC DNA]</scope>
    <source>
        <strain evidence="3">MAFF 305830</strain>
    </source>
</reference>
<feature type="transmembrane region" description="Helical" evidence="1">
    <location>
        <begin position="75"/>
        <end position="100"/>
    </location>
</feature>
<feature type="transmembrane region" description="Helical" evidence="1">
    <location>
        <begin position="1678"/>
        <end position="1696"/>
    </location>
</feature>
<evidence type="ECO:0000256" key="1">
    <source>
        <dbReference type="SAM" id="Phobius"/>
    </source>
</evidence>
<dbReference type="Proteomes" id="UP000054097">
    <property type="component" value="Unassembled WGS sequence"/>
</dbReference>
<organism evidence="2 3">
    <name type="scientific">Serendipita vermifera MAFF 305830</name>
    <dbReference type="NCBI Taxonomy" id="933852"/>
    <lineage>
        <taxon>Eukaryota</taxon>
        <taxon>Fungi</taxon>
        <taxon>Dikarya</taxon>
        <taxon>Basidiomycota</taxon>
        <taxon>Agaricomycotina</taxon>
        <taxon>Agaricomycetes</taxon>
        <taxon>Sebacinales</taxon>
        <taxon>Serendipitaceae</taxon>
        <taxon>Serendipita</taxon>
    </lineage>
</organism>
<feature type="transmembrane region" description="Helical" evidence="1">
    <location>
        <begin position="665"/>
        <end position="682"/>
    </location>
</feature>
<keyword evidence="1" id="KW-0472">Membrane</keyword>
<dbReference type="EMBL" id="KN824300">
    <property type="protein sequence ID" value="KIM27219.1"/>
    <property type="molecule type" value="Genomic_DNA"/>
</dbReference>
<feature type="transmembrane region" description="Helical" evidence="1">
    <location>
        <begin position="44"/>
        <end position="63"/>
    </location>
</feature>
<evidence type="ECO:0000313" key="3">
    <source>
        <dbReference type="Proteomes" id="UP000054097"/>
    </source>
</evidence>
<reference evidence="2 3" key="1">
    <citation type="submission" date="2014-04" db="EMBL/GenBank/DDBJ databases">
        <authorList>
            <consortium name="DOE Joint Genome Institute"/>
            <person name="Kuo A."/>
            <person name="Zuccaro A."/>
            <person name="Kohler A."/>
            <person name="Nagy L.G."/>
            <person name="Floudas D."/>
            <person name="Copeland A."/>
            <person name="Barry K.W."/>
            <person name="Cichocki N."/>
            <person name="Veneault-Fourrey C."/>
            <person name="LaButti K."/>
            <person name="Lindquist E.A."/>
            <person name="Lipzen A."/>
            <person name="Lundell T."/>
            <person name="Morin E."/>
            <person name="Murat C."/>
            <person name="Sun H."/>
            <person name="Tunlid A."/>
            <person name="Henrissat B."/>
            <person name="Grigoriev I.V."/>
            <person name="Hibbett D.S."/>
            <person name="Martin F."/>
            <person name="Nordberg H.P."/>
            <person name="Cantor M.N."/>
            <person name="Hua S.X."/>
        </authorList>
    </citation>
    <scope>NUCLEOTIDE SEQUENCE [LARGE SCALE GENOMIC DNA]</scope>
    <source>
        <strain evidence="2 3">MAFF 305830</strain>
    </source>
</reference>
<keyword evidence="1" id="KW-0812">Transmembrane</keyword>
<keyword evidence="3" id="KW-1185">Reference proteome</keyword>
<protein>
    <submittedName>
        <fullName evidence="2">Uncharacterized protein</fullName>
    </submittedName>
</protein>
<feature type="transmembrane region" description="Helical" evidence="1">
    <location>
        <begin position="12"/>
        <end position="32"/>
    </location>
</feature>
<dbReference type="HOGENOM" id="CLU_240965_0_0_1"/>
<dbReference type="OrthoDB" id="10452219at2759"/>
<feature type="transmembrane region" description="Helical" evidence="1">
    <location>
        <begin position="694"/>
        <end position="717"/>
    </location>
</feature>
<sequence>MYWFQKAKRVAEMMATLFLLLLIGGGFIRLGIWDVYRMSHYLPTWFNLSLIMIGVSSISVYLHSGTAMRTKILDAMNTVLICVSTVITIAFNLVTPYLIYQLLPTGIIPGLLVAGLIYFFDAIPYSHLWSLRVRELYPHKQWAIERVLLRSLRSFRIVSNSRLANTKMLPTEIWLLILEHATQIPFFFDTTCNPETFNLFISRQAYDLSASERTKFENQIRNIRAVCKTWKTLVDRRSMHWLGPRTLPNNVAQRWARVDLAPESGGPSYNPEPHYQVFFDSLASSPEQLKTLNIVVIYQRWYIPNLTVAKLFEDHIIPRSQTLSNVHSLIFDAKIKISEQFLRNIEKSFSYLTFLRLEGQFQGNFGRLTLEQLEILYVNVEEYTSLATNVEASNAAPWWFPRLRHLVLGDEIFKAGQFHLHLIPAPPEQILSLLLLPRTSRPVLRIDASFWGQMISLRFFGIPPTAIKVIERAPMNHPLTHFCIPDAHREWRVDTTLSNQESYRQHISRIVGAFPNLKALTIPPGGVGWAATRYPREWRAMFHVHRARGIIWVDESGHAVDGSRRPAVENERLWIFGCSVMYNFFIGAVLLQASFAASAYLFSLLAVFFSFILETLCTFHWRVHTEKMSLWFEIRAWWILNLWFILLELDTDTTMDGIRIRPKDLVVMIYTLFWIGNGFLQFGDWDLNFIFRYLPYWLGYGIIGLGLTIIAASSLVMYKSLNIAIRTKIRNASGMIAICICVGFGASTNLWILYLASQLLPTGLLSGLLVTAFTYFYDTLPYSHVWNPSVRELYPHKQWRIEKAVLESLHALRVLPTSRLANKNTLPTEIWSMILEEAIQIPYFFDTACSPETFNLFISKQAYGPSASERNKVEARIRNIRAVCKTWISLVDRRAICWLNTQALPSNYSKNWTRVDLELGTTPSQEPSGRLRTFLDSLDSSPKRIVSLNTMVIYQRKNSGNSTPEFFRDRIVPHSEKLLNIHALIFDVGIRITRQFLRNVEGSFSHLSFLRLEGYHPQGEVGDLTLDQLEILYLNVEPLNAPRWWFPRLQHLVLGRKTLKTERFHIGLIPAPSEQLLSLLLLPATQHPVFQADNSFWSQMSSLRFLGVPLGAIEVAESAPIDHPLTHFCLPESHTQWRKYSTLSDPKLQRERIIRIVNALPNLKFLTVPPERKGKLASSYSREWRLIIRTHRLRGVIWLDEDGTPIDGSRRVKEELELILIGGVTYNMVVGDTSTLGEAFVYGGRSPHRRVVDLHANKVDEKLAPGIQRKPTRSKIQDKSETVLIYIIVGIGAIANLGTLIPYSHVWSPSVRELYPHKQWRIERALLKSLHSLRIIPTSRVANRRTLPIEIWSLILADAIQIPYFFDTACSPKTFNLFVSKQAYGPSPSERNRTEAQIRNISAARHMLAQQPGVAKYTFDPSTPQFFEDRIVPHSQTLFNVQSLIFDAKLPITQQFLRNIETSFSHLFFLRLEGYFQSEVGNLTLDQLEILYLNVEPPDSFTWWFPQLRHLVLGDEIFKTEQFHLGLIPAPPEKLLSLLLLSATQHPVLQADSSFWSQMSSLRFLGAPIAAIEVAENAPINHPLAHFCLPEAHIEWRILSTPFDPILQRERIIRIANALPNLKFLTMPLGDEGEQASHYSREWRVIFRTHRLRDIIWINEYGESINGLRRARAKVERGFFLGWLFLIFLYWLWTVYDQ</sequence>
<feature type="transmembrane region" description="Helical" evidence="1">
    <location>
        <begin position="599"/>
        <end position="621"/>
    </location>
</feature>
<feature type="transmembrane region" description="Helical" evidence="1">
    <location>
        <begin position="1283"/>
        <end position="1303"/>
    </location>
</feature>
<accession>A0A0C3B4W1</accession>
<name>A0A0C3B4W1_SERVB</name>
<keyword evidence="1" id="KW-1133">Transmembrane helix</keyword>
<proteinExistence type="predicted"/>
<feature type="transmembrane region" description="Helical" evidence="1">
    <location>
        <begin position="729"/>
        <end position="753"/>
    </location>
</feature>
<evidence type="ECO:0000313" key="2">
    <source>
        <dbReference type="EMBL" id="KIM27219.1"/>
    </source>
</evidence>
<feature type="transmembrane region" description="Helical" evidence="1">
    <location>
        <begin position="573"/>
        <end position="593"/>
    </location>
</feature>
<gene>
    <name evidence="2" type="ORF">M408DRAFT_9400</name>
</gene>